<proteinExistence type="predicted"/>
<dbReference type="AlphaFoldDB" id="A0A5C0AZP7"/>
<dbReference type="InterPro" id="IPR014710">
    <property type="entry name" value="RmlC-like_jellyroll"/>
</dbReference>
<dbReference type="PANTHER" id="PTHR37943:SF1">
    <property type="entry name" value="PROTEIN VES"/>
    <property type="match status" value="1"/>
</dbReference>
<accession>A0A5C0AZP7</accession>
<organism evidence="1 2">
    <name type="scientific">Pigmentiphaga aceris</name>
    <dbReference type="NCBI Taxonomy" id="1940612"/>
    <lineage>
        <taxon>Bacteria</taxon>
        <taxon>Pseudomonadati</taxon>
        <taxon>Pseudomonadota</taxon>
        <taxon>Betaproteobacteria</taxon>
        <taxon>Burkholderiales</taxon>
        <taxon>Alcaligenaceae</taxon>
        <taxon>Pigmentiphaga</taxon>
    </lineage>
</organism>
<dbReference type="InterPro" id="IPR011051">
    <property type="entry name" value="RmlC_Cupin_sf"/>
</dbReference>
<protein>
    <submittedName>
        <fullName evidence="1">HutD family protein</fullName>
    </submittedName>
</protein>
<evidence type="ECO:0000313" key="2">
    <source>
        <dbReference type="Proteomes" id="UP000325161"/>
    </source>
</evidence>
<dbReference type="PANTHER" id="PTHR37943">
    <property type="entry name" value="PROTEIN VES"/>
    <property type="match status" value="1"/>
</dbReference>
<dbReference type="SUPFAM" id="SSF51182">
    <property type="entry name" value="RmlC-like cupins"/>
    <property type="match status" value="1"/>
</dbReference>
<evidence type="ECO:0000313" key="1">
    <source>
        <dbReference type="EMBL" id="QEI07798.1"/>
    </source>
</evidence>
<keyword evidence="2" id="KW-1185">Reference proteome</keyword>
<dbReference type="Pfam" id="PF05962">
    <property type="entry name" value="HutD"/>
    <property type="match status" value="1"/>
</dbReference>
<dbReference type="Proteomes" id="UP000325161">
    <property type="component" value="Chromosome"/>
</dbReference>
<dbReference type="RefSeq" id="WP_148816845.1">
    <property type="nucleotide sequence ID" value="NZ_CP043046.1"/>
</dbReference>
<dbReference type="InterPro" id="IPR010282">
    <property type="entry name" value="Uncharacterised_HutD/Ves"/>
</dbReference>
<name>A0A5C0AZP7_9BURK</name>
<reference evidence="1 2" key="1">
    <citation type="submission" date="2019-08" db="EMBL/GenBank/DDBJ databases">
        <title>Amphibian skin-associated Pigmentiphaga: genome sequence and occurrence across geography and hosts.</title>
        <authorList>
            <person name="Bletz M.C."/>
            <person name="Bunk B."/>
            <person name="Sproeer C."/>
            <person name="Biwer P."/>
            <person name="Reiter S."/>
            <person name="Rabemananjara F.C.E."/>
            <person name="Schulz S."/>
            <person name="Overmann J."/>
            <person name="Vences M."/>
        </authorList>
    </citation>
    <scope>NUCLEOTIDE SEQUENCE [LARGE SCALE GENOMIC DNA]</scope>
    <source>
        <strain evidence="1 2">Mada1488</strain>
    </source>
</reference>
<dbReference type="KEGG" id="pacr:FXN63_19615"/>
<dbReference type="Gene3D" id="2.60.120.10">
    <property type="entry name" value="Jelly Rolls"/>
    <property type="match status" value="1"/>
</dbReference>
<dbReference type="OrthoDB" id="9800082at2"/>
<gene>
    <name evidence="1" type="ORF">FXN63_19615</name>
</gene>
<dbReference type="EMBL" id="CP043046">
    <property type="protein sequence ID" value="QEI07798.1"/>
    <property type="molecule type" value="Genomic_DNA"/>
</dbReference>
<sequence length="197" mass="20823">MTASFTPIPWEALRAAPWKNGGGVTREIAAYPAGSDTSNFTWRVSVADIDAGGPFSTFPGIDRNLVLLSGKGMELVHDDGKVYRLDQPMDIARFAGETAISAKLFDGPTRDLNVMVRREHGSATVQALSAPADVNLAGTTVLLYCVHGDILVTLDGADPITLAPGATLPVDVALAKRCGIAGNGYVLFITITLRQEP</sequence>
<dbReference type="CDD" id="cd20293">
    <property type="entry name" value="cupin_HutD_N"/>
    <property type="match status" value="1"/>
</dbReference>